<evidence type="ECO:0000313" key="7">
    <source>
        <dbReference type="EMBL" id="GES09369.1"/>
    </source>
</evidence>
<evidence type="ECO:0000256" key="5">
    <source>
        <dbReference type="SAM" id="SignalP"/>
    </source>
</evidence>
<dbReference type="Proteomes" id="UP000331127">
    <property type="component" value="Unassembled WGS sequence"/>
</dbReference>
<evidence type="ECO:0000256" key="2">
    <source>
        <dbReference type="ARBA" id="ARBA00005695"/>
    </source>
</evidence>
<evidence type="ECO:0000256" key="4">
    <source>
        <dbReference type="ARBA" id="ARBA00022729"/>
    </source>
</evidence>
<evidence type="ECO:0000256" key="3">
    <source>
        <dbReference type="ARBA" id="ARBA00022448"/>
    </source>
</evidence>
<protein>
    <submittedName>
        <fullName evidence="7">ABC transporter substrate-binding protein</fullName>
    </submittedName>
</protein>
<dbReference type="EMBL" id="BLAE01000015">
    <property type="protein sequence ID" value="GES09369.1"/>
    <property type="molecule type" value="Genomic_DNA"/>
</dbReference>
<dbReference type="InterPro" id="IPR000914">
    <property type="entry name" value="SBP_5_dom"/>
</dbReference>
<evidence type="ECO:0000259" key="6">
    <source>
        <dbReference type="Pfam" id="PF00496"/>
    </source>
</evidence>
<dbReference type="PANTHER" id="PTHR30290:SF10">
    <property type="entry name" value="PERIPLASMIC OLIGOPEPTIDE-BINDING PROTEIN-RELATED"/>
    <property type="match status" value="1"/>
</dbReference>
<accession>A0A5M3WMI3</accession>
<gene>
    <name evidence="7" type="ORF">Amac_029650</name>
</gene>
<comment type="similarity">
    <text evidence="2">Belongs to the bacterial solute-binding protein 5 family.</text>
</comment>
<dbReference type="InterPro" id="IPR039424">
    <property type="entry name" value="SBP_5"/>
</dbReference>
<dbReference type="Pfam" id="PF00496">
    <property type="entry name" value="SBP_bac_5"/>
    <property type="match status" value="1"/>
</dbReference>
<organism evidence="7 8">
    <name type="scientific">Acrocarpospora macrocephala</name>
    <dbReference type="NCBI Taxonomy" id="150177"/>
    <lineage>
        <taxon>Bacteria</taxon>
        <taxon>Bacillati</taxon>
        <taxon>Actinomycetota</taxon>
        <taxon>Actinomycetes</taxon>
        <taxon>Streptosporangiales</taxon>
        <taxon>Streptosporangiaceae</taxon>
        <taxon>Acrocarpospora</taxon>
    </lineage>
</organism>
<dbReference type="OrthoDB" id="9803988at2"/>
<feature type="signal peptide" evidence="5">
    <location>
        <begin position="1"/>
        <end position="18"/>
    </location>
</feature>
<dbReference type="AlphaFoldDB" id="A0A5M3WMI3"/>
<dbReference type="PIRSF" id="PIRSF002741">
    <property type="entry name" value="MppA"/>
    <property type="match status" value="1"/>
</dbReference>
<dbReference type="InterPro" id="IPR030678">
    <property type="entry name" value="Peptide/Ni-bd"/>
</dbReference>
<name>A0A5M3WMI3_9ACTN</name>
<comment type="subcellular location">
    <subcellularLocation>
        <location evidence="1">Cell envelope</location>
    </subcellularLocation>
</comment>
<dbReference type="RefSeq" id="WP_155354913.1">
    <property type="nucleotide sequence ID" value="NZ_BAAAHL010000069.1"/>
</dbReference>
<dbReference type="GO" id="GO:0043190">
    <property type="term" value="C:ATP-binding cassette (ABC) transporter complex"/>
    <property type="evidence" value="ECO:0007669"/>
    <property type="project" value="InterPro"/>
</dbReference>
<feature type="domain" description="Solute-binding protein family 5" evidence="6">
    <location>
        <begin position="82"/>
        <end position="432"/>
    </location>
</feature>
<dbReference type="Gene3D" id="3.10.105.10">
    <property type="entry name" value="Dipeptide-binding Protein, Domain 3"/>
    <property type="match status" value="1"/>
</dbReference>
<dbReference type="SUPFAM" id="SSF53850">
    <property type="entry name" value="Periplasmic binding protein-like II"/>
    <property type="match status" value="1"/>
</dbReference>
<evidence type="ECO:0000256" key="1">
    <source>
        <dbReference type="ARBA" id="ARBA00004196"/>
    </source>
</evidence>
<proteinExistence type="inferred from homology"/>
<comment type="caution">
    <text evidence="7">The sequence shown here is derived from an EMBL/GenBank/DDBJ whole genome shotgun (WGS) entry which is preliminary data.</text>
</comment>
<reference evidence="7 8" key="1">
    <citation type="submission" date="2019-10" db="EMBL/GenBank/DDBJ databases">
        <title>Whole genome shotgun sequence of Acrocarpospora macrocephala NBRC 16266.</title>
        <authorList>
            <person name="Ichikawa N."/>
            <person name="Kimura A."/>
            <person name="Kitahashi Y."/>
            <person name="Komaki H."/>
            <person name="Oguchi A."/>
        </authorList>
    </citation>
    <scope>NUCLEOTIDE SEQUENCE [LARGE SCALE GENOMIC DNA]</scope>
    <source>
        <strain evidence="7 8">NBRC 16266</strain>
    </source>
</reference>
<dbReference type="GO" id="GO:0042597">
    <property type="term" value="C:periplasmic space"/>
    <property type="evidence" value="ECO:0007669"/>
    <property type="project" value="UniProtKB-ARBA"/>
</dbReference>
<evidence type="ECO:0000313" key="8">
    <source>
        <dbReference type="Proteomes" id="UP000331127"/>
    </source>
</evidence>
<sequence length="516" mass="54766">MLPLLLVALLGVSLAACGGGASEPKAGSSSAASTELDPNATIRYATLPPAAIDPHRTTCACEIVHLGPVYETLVARDAGGRPVPGLAKSWEFSADGKTLTFHLQDGVTFHDGSPFNAEAVKANLDRALTLPESTVKGDLAAIEGVNAIDERTVQLNLKEPGASLPLILSNIAGMMVSPAALKSADLNTTMVGTGPYKLTTHETGRRMVFERFDGYWDSAKAAKAARIELMLNSDSTATFNALRSGQLDIASILPNEAKNAESLGFTIKATGGLGYYHLHLNRSLPPFDNVKVRQAMNFAIDRQAIFNALGFGFGGPTTEPFPPGYWAYSEEAANLYGYDPGKAKALLAEAGFNGNLAFDVIVPATPGSVKIAEAVKSQLGAIGVTVNINTVEGTQFAPTFFGGKTTIPVGILQWTGRPEARQTFSQLFTSQGYGNPGRHTTPEVEKLLAEANKPQESQDAEAKAVQAVTRQLMEQALDVPIYYYTAPLAYTGKVVGMEPWISGYINLRDLGLTTKG</sequence>
<dbReference type="GO" id="GO:1904680">
    <property type="term" value="F:peptide transmembrane transporter activity"/>
    <property type="evidence" value="ECO:0007669"/>
    <property type="project" value="TreeGrafter"/>
</dbReference>
<dbReference type="Gene3D" id="3.40.190.10">
    <property type="entry name" value="Periplasmic binding protein-like II"/>
    <property type="match status" value="1"/>
</dbReference>
<dbReference type="GO" id="GO:0015833">
    <property type="term" value="P:peptide transport"/>
    <property type="evidence" value="ECO:0007669"/>
    <property type="project" value="TreeGrafter"/>
</dbReference>
<dbReference type="PANTHER" id="PTHR30290">
    <property type="entry name" value="PERIPLASMIC BINDING COMPONENT OF ABC TRANSPORTER"/>
    <property type="match status" value="1"/>
</dbReference>
<feature type="chain" id="PRO_5039429358" evidence="5">
    <location>
        <begin position="19"/>
        <end position="516"/>
    </location>
</feature>
<keyword evidence="3" id="KW-0813">Transport</keyword>
<keyword evidence="8" id="KW-1185">Reference proteome</keyword>
<keyword evidence="4 5" id="KW-0732">Signal</keyword>
<dbReference type="GO" id="GO:0030313">
    <property type="term" value="C:cell envelope"/>
    <property type="evidence" value="ECO:0007669"/>
    <property type="project" value="UniProtKB-SubCell"/>
</dbReference>